<dbReference type="Gramene" id="evm.model.04.1777">
    <property type="protein sequence ID" value="cds.evm.model.04.1777"/>
    <property type="gene ID" value="evm.TU.04.1777"/>
</dbReference>
<feature type="compositionally biased region" description="Basic and acidic residues" evidence="1">
    <location>
        <begin position="26"/>
        <end position="50"/>
    </location>
</feature>
<evidence type="ECO:0000313" key="2">
    <source>
        <dbReference type="EnsemblPlants" id="cds.evm.model.04.1777"/>
    </source>
</evidence>
<organism evidence="2 3">
    <name type="scientific">Cannabis sativa</name>
    <name type="common">Hemp</name>
    <name type="synonym">Marijuana</name>
    <dbReference type="NCBI Taxonomy" id="3483"/>
    <lineage>
        <taxon>Eukaryota</taxon>
        <taxon>Viridiplantae</taxon>
        <taxon>Streptophyta</taxon>
        <taxon>Embryophyta</taxon>
        <taxon>Tracheophyta</taxon>
        <taxon>Spermatophyta</taxon>
        <taxon>Magnoliopsida</taxon>
        <taxon>eudicotyledons</taxon>
        <taxon>Gunneridae</taxon>
        <taxon>Pentapetalae</taxon>
        <taxon>rosids</taxon>
        <taxon>fabids</taxon>
        <taxon>Rosales</taxon>
        <taxon>Cannabaceae</taxon>
        <taxon>Cannabis</taxon>
    </lineage>
</organism>
<reference evidence="2" key="1">
    <citation type="submission" date="2018-11" db="EMBL/GenBank/DDBJ databases">
        <authorList>
            <person name="Grassa J C."/>
        </authorList>
    </citation>
    <scope>NUCLEOTIDE SEQUENCE [LARGE SCALE GENOMIC DNA]</scope>
</reference>
<dbReference type="AlphaFoldDB" id="A0A803PEI6"/>
<feature type="region of interest" description="Disordered" evidence="1">
    <location>
        <begin position="13"/>
        <end position="73"/>
    </location>
</feature>
<evidence type="ECO:0000256" key="1">
    <source>
        <dbReference type="SAM" id="MobiDB-lite"/>
    </source>
</evidence>
<name>A0A803PEI6_CANSA</name>
<proteinExistence type="predicted"/>
<sequence>MNVELEREAAIARVVPNNAPLTQDEFLTRRPQERPRGLRTRRAQDPHIEENNPNNPSCPQEKQPGRTMEVHVERENPLSPVLFNTKEAKEVREKDPQTILPEDENFEGYVLIAAEMLRLASTFGVELVTVLKVLQSNLEILEVIHDFELGRKSLFCEKLFCQQEAFLILGTFGLEPSKKSSDLSRLPLVFLCLERTNRFEMSALFPVYGIFGFLASLASTDASSNPSLLLLPTAITNDGLAPDGNSIGPSIDKSGPFLYNIL</sequence>
<accession>A0A803PEI6</accession>
<keyword evidence="3" id="KW-1185">Reference proteome</keyword>
<protein>
    <submittedName>
        <fullName evidence="2">Uncharacterized protein</fullName>
    </submittedName>
</protein>
<feature type="compositionally biased region" description="Polar residues" evidence="1">
    <location>
        <begin position="51"/>
        <end position="60"/>
    </location>
</feature>
<reference evidence="2" key="2">
    <citation type="submission" date="2021-03" db="UniProtKB">
        <authorList>
            <consortium name="EnsemblPlants"/>
        </authorList>
    </citation>
    <scope>IDENTIFICATION</scope>
</reference>
<dbReference type="EnsemblPlants" id="evm.model.04.1777">
    <property type="protein sequence ID" value="cds.evm.model.04.1777"/>
    <property type="gene ID" value="evm.TU.04.1777"/>
</dbReference>
<dbReference type="EMBL" id="UZAU01000400">
    <property type="status" value="NOT_ANNOTATED_CDS"/>
    <property type="molecule type" value="Genomic_DNA"/>
</dbReference>
<evidence type="ECO:0000313" key="3">
    <source>
        <dbReference type="Proteomes" id="UP000596661"/>
    </source>
</evidence>
<dbReference type="Proteomes" id="UP000596661">
    <property type="component" value="Chromosome 4"/>
</dbReference>